<feature type="transmembrane region" description="Helical" evidence="8">
    <location>
        <begin position="149"/>
        <end position="168"/>
    </location>
</feature>
<comment type="catalytic activity">
    <reaction evidence="1">
        <text>ATP + protein L-histidine = ADP + protein N-phospho-L-histidine.</text>
        <dbReference type="EC" id="2.7.13.3"/>
    </reaction>
</comment>
<reference evidence="10 11" key="1">
    <citation type="submission" date="2018-06" db="EMBL/GenBank/DDBJ databases">
        <authorList>
            <consortium name="Pathogen Informatics"/>
            <person name="Doyle S."/>
        </authorList>
    </citation>
    <scope>NUCLEOTIDE SEQUENCE [LARGE SCALE GENOMIC DNA]</scope>
    <source>
        <strain evidence="10 11">NCTC13093</strain>
    </source>
</reference>
<evidence type="ECO:0000259" key="9">
    <source>
        <dbReference type="PROSITE" id="PS50109"/>
    </source>
</evidence>
<dbReference type="Proteomes" id="UP000250086">
    <property type="component" value="Unassembled WGS sequence"/>
</dbReference>
<dbReference type="InterPro" id="IPR004358">
    <property type="entry name" value="Sig_transdc_His_kin-like_C"/>
</dbReference>
<sequence length="576" mass="65591">MNKKIFKSILFAAVAVMLLCMSTLILIMHNTIVHNEQKRIEGFTSFLSHVVNADGEGVLDSFSGKEYRITLIDDNGVVIYDNRRDPSKLGNHSSRYEFIHAKEGEIVSSSRLSPSFDVKTYYFATRLKNGHVLRVAENLDTLLSVSYDLFVYFIVIIVALSIICAIVARHVSNLIVKPLNDININDPLATDIYDEIKPFVTRIVKQQEQIDGVIKELERRNNEFLIITKSMSEGLILLNKDGIIISMNKMAQKIFNVSDECIGTSFLSVDKDNYARNVFVSGKKISRRSTEFSKLDHDYQIHFNQIVIDGSLKGYAMLIIDVTDKNRAQRQRQEFTANVSHELKTPLQSIIGYAELIENGIVKDSDIKTFAGKIRTQSSHLVTLIEDIIFLSRLDEGLMVSIFENISMYKICHEIFDALSLKAQKRNIKLELEGNDIIFSAVYRYIHEAIYNLCDNAIKYNKDGGYVKVILKEQEKKIIITVKDSGLGIPPEHQERIFERFYRVDKSHSRQTGGTGLGLSIVKRVVLFHKGKIKLKSSDKGCEFIITLNRSRIMDMVRKSKAQQELEKATLENKAL</sequence>
<feature type="domain" description="Histidine kinase" evidence="9">
    <location>
        <begin position="338"/>
        <end position="552"/>
    </location>
</feature>
<dbReference type="Gene3D" id="3.30.565.10">
    <property type="entry name" value="Histidine kinase-like ATPase, C-terminal domain"/>
    <property type="match status" value="1"/>
</dbReference>
<dbReference type="GO" id="GO:0004721">
    <property type="term" value="F:phosphoprotein phosphatase activity"/>
    <property type="evidence" value="ECO:0007669"/>
    <property type="project" value="TreeGrafter"/>
</dbReference>
<keyword evidence="8" id="KW-1133">Transmembrane helix</keyword>
<dbReference type="InterPro" id="IPR036097">
    <property type="entry name" value="HisK_dim/P_sf"/>
</dbReference>
<dbReference type="PANTHER" id="PTHR45453">
    <property type="entry name" value="PHOSPHATE REGULON SENSOR PROTEIN PHOR"/>
    <property type="match status" value="1"/>
</dbReference>
<dbReference type="EC" id="2.7.13.3" evidence="2"/>
<keyword evidence="8" id="KW-0812">Transmembrane</keyword>
<keyword evidence="5" id="KW-0418">Kinase</keyword>
<evidence type="ECO:0000256" key="3">
    <source>
        <dbReference type="ARBA" id="ARBA00022553"/>
    </source>
</evidence>
<evidence type="ECO:0000256" key="2">
    <source>
        <dbReference type="ARBA" id="ARBA00012438"/>
    </source>
</evidence>
<keyword evidence="4 10" id="KW-0808">Transferase</keyword>
<dbReference type="CDD" id="cd00075">
    <property type="entry name" value="HATPase"/>
    <property type="match status" value="1"/>
</dbReference>
<dbReference type="SUPFAM" id="SSF55785">
    <property type="entry name" value="PYP-like sensor domain (PAS domain)"/>
    <property type="match status" value="1"/>
</dbReference>
<gene>
    <name evidence="10" type="primary">phoR</name>
    <name evidence="10" type="ORF">NCTC13093_00821</name>
</gene>
<dbReference type="GO" id="GO:0000155">
    <property type="term" value="F:phosphorelay sensor kinase activity"/>
    <property type="evidence" value="ECO:0007669"/>
    <property type="project" value="InterPro"/>
</dbReference>
<evidence type="ECO:0000313" key="11">
    <source>
        <dbReference type="Proteomes" id="UP000250086"/>
    </source>
</evidence>
<keyword evidence="6" id="KW-0902">Two-component regulatory system</keyword>
<keyword evidence="7 8" id="KW-0472">Membrane</keyword>
<dbReference type="AlphaFoldDB" id="A0A2X0V9G4"/>
<dbReference type="PRINTS" id="PR00344">
    <property type="entry name" value="BCTRLSENSOR"/>
</dbReference>
<evidence type="ECO:0000256" key="1">
    <source>
        <dbReference type="ARBA" id="ARBA00000085"/>
    </source>
</evidence>
<dbReference type="GO" id="GO:0005886">
    <property type="term" value="C:plasma membrane"/>
    <property type="evidence" value="ECO:0007669"/>
    <property type="project" value="TreeGrafter"/>
</dbReference>
<dbReference type="Pfam" id="PF02518">
    <property type="entry name" value="HATPase_c"/>
    <property type="match status" value="1"/>
</dbReference>
<dbReference type="InterPro" id="IPR003661">
    <property type="entry name" value="HisK_dim/P_dom"/>
</dbReference>
<evidence type="ECO:0000313" key="10">
    <source>
        <dbReference type="EMBL" id="SPT69445.1"/>
    </source>
</evidence>
<feature type="transmembrane region" description="Helical" evidence="8">
    <location>
        <begin position="9"/>
        <end position="28"/>
    </location>
</feature>
<dbReference type="PANTHER" id="PTHR45453:SF1">
    <property type="entry name" value="PHOSPHATE REGULON SENSOR PROTEIN PHOR"/>
    <property type="match status" value="1"/>
</dbReference>
<dbReference type="InterPro" id="IPR050351">
    <property type="entry name" value="BphY/WalK/GraS-like"/>
</dbReference>
<dbReference type="SUPFAM" id="SSF47384">
    <property type="entry name" value="Homodimeric domain of signal transducing histidine kinase"/>
    <property type="match status" value="1"/>
</dbReference>
<dbReference type="SUPFAM" id="SSF55874">
    <property type="entry name" value="ATPase domain of HSP90 chaperone/DNA topoisomerase II/histidine kinase"/>
    <property type="match status" value="1"/>
</dbReference>
<name>A0A2X0V9G4_9GAMM</name>
<dbReference type="EMBL" id="UAPV01000001">
    <property type="protein sequence ID" value="SPT69445.1"/>
    <property type="molecule type" value="Genomic_DNA"/>
</dbReference>
<dbReference type="InterPro" id="IPR035965">
    <property type="entry name" value="PAS-like_dom_sf"/>
</dbReference>
<dbReference type="InterPro" id="IPR005467">
    <property type="entry name" value="His_kinase_dom"/>
</dbReference>
<dbReference type="Pfam" id="PF00512">
    <property type="entry name" value="HisKA"/>
    <property type="match status" value="1"/>
</dbReference>
<evidence type="ECO:0000256" key="6">
    <source>
        <dbReference type="ARBA" id="ARBA00023012"/>
    </source>
</evidence>
<keyword evidence="3" id="KW-0597">Phosphoprotein</keyword>
<organism evidence="10 11">
    <name type="scientific">Anaerobiospirillum thomasii</name>
    <dbReference type="NCBI Taxonomy" id="179995"/>
    <lineage>
        <taxon>Bacteria</taxon>
        <taxon>Pseudomonadati</taxon>
        <taxon>Pseudomonadota</taxon>
        <taxon>Gammaproteobacteria</taxon>
        <taxon>Aeromonadales</taxon>
        <taxon>Succinivibrionaceae</taxon>
        <taxon>Anaerobiospirillum</taxon>
    </lineage>
</organism>
<evidence type="ECO:0000256" key="8">
    <source>
        <dbReference type="SAM" id="Phobius"/>
    </source>
</evidence>
<evidence type="ECO:0000256" key="7">
    <source>
        <dbReference type="ARBA" id="ARBA00023136"/>
    </source>
</evidence>
<dbReference type="Gene3D" id="1.10.287.130">
    <property type="match status" value="1"/>
</dbReference>
<evidence type="ECO:0000256" key="4">
    <source>
        <dbReference type="ARBA" id="ARBA00022679"/>
    </source>
</evidence>
<dbReference type="PROSITE" id="PS50109">
    <property type="entry name" value="HIS_KIN"/>
    <property type="match status" value="1"/>
</dbReference>
<evidence type="ECO:0000256" key="5">
    <source>
        <dbReference type="ARBA" id="ARBA00022777"/>
    </source>
</evidence>
<dbReference type="FunFam" id="3.30.565.10:FF:000006">
    <property type="entry name" value="Sensor histidine kinase WalK"/>
    <property type="match status" value="1"/>
</dbReference>
<dbReference type="SMART" id="SM00387">
    <property type="entry name" value="HATPase_c"/>
    <property type="match status" value="1"/>
</dbReference>
<protein>
    <recommendedName>
        <fullName evidence="2">histidine kinase</fullName>
        <ecNumber evidence="2">2.7.13.3</ecNumber>
    </recommendedName>
</protein>
<dbReference type="InterPro" id="IPR003594">
    <property type="entry name" value="HATPase_dom"/>
</dbReference>
<dbReference type="SMART" id="SM00388">
    <property type="entry name" value="HisKA"/>
    <property type="match status" value="1"/>
</dbReference>
<accession>A0A2X0V9G4</accession>
<dbReference type="FunFam" id="1.10.287.130:FF:000001">
    <property type="entry name" value="Two-component sensor histidine kinase"/>
    <property type="match status" value="1"/>
</dbReference>
<dbReference type="InterPro" id="IPR036890">
    <property type="entry name" value="HATPase_C_sf"/>
</dbReference>
<keyword evidence="11" id="KW-1185">Reference proteome</keyword>
<dbReference type="Gene3D" id="3.30.450.20">
    <property type="entry name" value="PAS domain"/>
    <property type="match status" value="1"/>
</dbReference>
<dbReference type="CDD" id="cd00082">
    <property type="entry name" value="HisKA"/>
    <property type="match status" value="1"/>
</dbReference>
<proteinExistence type="predicted"/>
<dbReference type="GO" id="GO:0016036">
    <property type="term" value="P:cellular response to phosphate starvation"/>
    <property type="evidence" value="ECO:0007669"/>
    <property type="project" value="TreeGrafter"/>
</dbReference>